<evidence type="ECO:0000313" key="1">
    <source>
        <dbReference type="EMBL" id="GBN43967.1"/>
    </source>
</evidence>
<dbReference type="EMBL" id="BGPR01010048">
    <property type="protein sequence ID" value="GBN43967.1"/>
    <property type="molecule type" value="Genomic_DNA"/>
</dbReference>
<evidence type="ECO:0000313" key="2">
    <source>
        <dbReference type="Proteomes" id="UP000499080"/>
    </source>
</evidence>
<dbReference type="AlphaFoldDB" id="A0A4Y2P0Y0"/>
<accession>A0A4Y2P0Y0</accession>
<name>A0A4Y2P0Y0_ARAVE</name>
<protein>
    <submittedName>
        <fullName evidence="1">Uncharacterized protein</fullName>
    </submittedName>
</protein>
<proteinExistence type="predicted"/>
<dbReference type="Proteomes" id="UP000499080">
    <property type="component" value="Unassembled WGS sequence"/>
</dbReference>
<sequence>MNELSCFDISHKEKIIGRNQELLHILLEQVKVLEENGNSPALIDSKRNEMLIYQKKIEDAEAALLARGPCPIAICTKHHGPAKDAMMEVETGQYADTNSDFKLVSP</sequence>
<keyword evidence="2" id="KW-1185">Reference proteome</keyword>
<comment type="caution">
    <text evidence="1">The sequence shown here is derived from an EMBL/GenBank/DDBJ whole genome shotgun (WGS) entry which is preliminary data.</text>
</comment>
<organism evidence="1 2">
    <name type="scientific">Araneus ventricosus</name>
    <name type="common">Orbweaver spider</name>
    <name type="synonym">Epeira ventricosa</name>
    <dbReference type="NCBI Taxonomy" id="182803"/>
    <lineage>
        <taxon>Eukaryota</taxon>
        <taxon>Metazoa</taxon>
        <taxon>Ecdysozoa</taxon>
        <taxon>Arthropoda</taxon>
        <taxon>Chelicerata</taxon>
        <taxon>Arachnida</taxon>
        <taxon>Araneae</taxon>
        <taxon>Araneomorphae</taxon>
        <taxon>Entelegynae</taxon>
        <taxon>Araneoidea</taxon>
        <taxon>Araneidae</taxon>
        <taxon>Araneus</taxon>
    </lineage>
</organism>
<gene>
    <name evidence="1" type="ORF">AVEN_274729_1</name>
</gene>
<reference evidence="1 2" key="1">
    <citation type="journal article" date="2019" name="Sci. Rep.">
        <title>Orb-weaving spider Araneus ventricosus genome elucidates the spidroin gene catalogue.</title>
        <authorList>
            <person name="Kono N."/>
            <person name="Nakamura H."/>
            <person name="Ohtoshi R."/>
            <person name="Moran D.A.P."/>
            <person name="Shinohara A."/>
            <person name="Yoshida Y."/>
            <person name="Fujiwara M."/>
            <person name="Mori M."/>
            <person name="Tomita M."/>
            <person name="Arakawa K."/>
        </authorList>
    </citation>
    <scope>NUCLEOTIDE SEQUENCE [LARGE SCALE GENOMIC DNA]</scope>
</reference>